<feature type="transmembrane region" description="Helical" evidence="2">
    <location>
        <begin position="240"/>
        <end position="269"/>
    </location>
</feature>
<feature type="transmembrane region" description="Helical" evidence="2">
    <location>
        <begin position="204"/>
        <end position="228"/>
    </location>
</feature>
<gene>
    <name evidence="3" type="ORF">K504DRAFT_461957</name>
</gene>
<sequence length="472" mass="52680">MAAANISSLPSWLPTNAALVHFSNCTLASQFYAQSQGSGDLLVHQTTDLFYDGLSDFWAANNITQPRPAQVISFLVDSESLDQPLVLGFVKQLFTFVENECRADYCKILPWQGNADLNGRGMLVSYFVQAILVTFYMIVLGLGRLKTSSRMFKNWPKYERVLVAVQESTKSFLDASMLFCIVVLVASLYIFARALDDQNVLITTYAQFSSTLVSLFTLFPTLVLHSCASNHLRRGGFRQCVWLFIGCLTIVVMALFLNGMSVSAAVVGIRLYKASKTHDQAALDKESAVLNQAADSERQNRWEVDCVDPNIVYTFLDVIVLVMCLITVFTVIYLAFVKNVFRIPFFGLKGYPRLNKFRKIWWCVSASLAFVGMWASLGAFVYYRINFNKLAGATNKDNEWSFGQVLALSTWVPVVVELLFIGNKGAIVALTGQMSDKYQVVHAPVVEHVDTDMSLTSHGDDGEKGKYEPVVM</sequence>
<protein>
    <submittedName>
        <fullName evidence="3">Uncharacterized protein</fullName>
    </submittedName>
</protein>
<dbReference type="AlphaFoldDB" id="A0A6G1KLD0"/>
<dbReference type="EMBL" id="MU005765">
    <property type="protein sequence ID" value="KAF2713433.1"/>
    <property type="molecule type" value="Genomic_DNA"/>
</dbReference>
<evidence type="ECO:0000256" key="2">
    <source>
        <dbReference type="SAM" id="Phobius"/>
    </source>
</evidence>
<dbReference type="OrthoDB" id="4582561at2759"/>
<dbReference type="Proteomes" id="UP000799428">
    <property type="component" value="Unassembled WGS sequence"/>
</dbReference>
<keyword evidence="4" id="KW-1185">Reference proteome</keyword>
<keyword evidence="2" id="KW-1133">Transmembrane helix</keyword>
<feature type="transmembrane region" description="Helical" evidence="2">
    <location>
        <begin position="172"/>
        <end position="192"/>
    </location>
</feature>
<feature type="transmembrane region" description="Helical" evidence="2">
    <location>
        <begin position="402"/>
        <end position="421"/>
    </location>
</feature>
<keyword evidence="2" id="KW-0812">Transmembrane</keyword>
<feature type="compositionally biased region" description="Basic and acidic residues" evidence="1">
    <location>
        <begin position="458"/>
        <end position="472"/>
    </location>
</feature>
<accession>A0A6G1KLD0</accession>
<proteinExistence type="predicted"/>
<evidence type="ECO:0000313" key="4">
    <source>
        <dbReference type="Proteomes" id="UP000799428"/>
    </source>
</evidence>
<feature type="transmembrane region" description="Helical" evidence="2">
    <location>
        <begin position="360"/>
        <end position="382"/>
    </location>
</feature>
<name>A0A6G1KLD0_9PLEO</name>
<organism evidence="3 4">
    <name type="scientific">Pleomassaria siparia CBS 279.74</name>
    <dbReference type="NCBI Taxonomy" id="1314801"/>
    <lineage>
        <taxon>Eukaryota</taxon>
        <taxon>Fungi</taxon>
        <taxon>Dikarya</taxon>
        <taxon>Ascomycota</taxon>
        <taxon>Pezizomycotina</taxon>
        <taxon>Dothideomycetes</taxon>
        <taxon>Pleosporomycetidae</taxon>
        <taxon>Pleosporales</taxon>
        <taxon>Pleomassariaceae</taxon>
        <taxon>Pleomassaria</taxon>
    </lineage>
</organism>
<evidence type="ECO:0000313" key="3">
    <source>
        <dbReference type="EMBL" id="KAF2713433.1"/>
    </source>
</evidence>
<keyword evidence="2" id="KW-0472">Membrane</keyword>
<evidence type="ECO:0000256" key="1">
    <source>
        <dbReference type="SAM" id="MobiDB-lite"/>
    </source>
</evidence>
<feature type="transmembrane region" description="Helical" evidence="2">
    <location>
        <begin position="311"/>
        <end position="336"/>
    </location>
</feature>
<feature type="transmembrane region" description="Helical" evidence="2">
    <location>
        <begin position="123"/>
        <end position="143"/>
    </location>
</feature>
<reference evidence="3" key="1">
    <citation type="journal article" date="2020" name="Stud. Mycol.">
        <title>101 Dothideomycetes genomes: a test case for predicting lifestyles and emergence of pathogens.</title>
        <authorList>
            <person name="Haridas S."/>
            <person name="Albert R."/>
            <person name="Binder M."/>
            <person name="Bloem J."/>
            <person name="Labutti K."/>
            <person name="Salamov A."/>
            <person name="Andreopoulos B."/>
            <person name="Baker S."/>
            <person name="Barry K."/>
            <person name="Bills G."/>
            <person name="Bluhm B."/>
            <person name="Cannon C."/>
            <person name="Castanera R."/>
            <person name="Culley D."/>
            <person name="Daum C."/>
            <person name="Ezra D."/>
            <person name="Gonzalez J."/>
            <person name="Henrissat B."/>
            <person name="Kuo A."/>
            <person name="Liang C."/>
            <person name="Lipzen A."/>
            <person name="Lutzoni F."/>
            <person name="Magnuson J."/>
            <person name="Mondo S."/>
            <person name="Nolan M."/>
            <person name="Ohm R."/>
            <person name="Pangilinan J."/>
            <person name="Park H.-J."/>
            <person name="Ramirez L."/>
            <person name="Alfaro M."/>
            <person name="Sun H."/>
            <person name="Tritt A."/>
            <person name="Yoshinaga Y."/>
            <person name="Zwiers L.-H."/>
            <person name="Turgeon B."/>
            <person name="Goodwin S."/>
            <person name="Spatafora J."/>
            <person name="Crous P."/>
            <person name="Grigoriev I."/>
        </authorList>
    </citation>
    <scope>NUCLEOTIDE SEQUENCE</scope>
    <source>
        <strain evidence="3">CBS 279.74</strain>
    </source>
</reference>
<feature type="region of interest" description="Disordered" evidence="1">
    <location>
        <begin position="453"/>
        <end position="472"/>
    </location>
</feature>